<keyword evidence="2" id="KW-0175">Coiled coil</keyword>
<dbReference type="AlphaFoldDB" id="A0A1T3CV76"/>
<dbReference type="InterPro" id="IPR013087">
    <property type="entry name" value="Znf_C2H2_type"/>
</dbReference>
<name>A0A1T3CV76_9HYPO</name>
<keyword evidence="1" id="KW-0479">Metal-binding</keyword>
<dbReference type="GO" id="GO:0008270">
    <property type="term" value="F:zinc ion binding"/>
    <property type="evidence" value="ECO:0007669"/>
    <property type="project" value="UniProtKB-KW"/>
</dbReference>
<feature type="region of interest" description="Disordered" evidence="3">
    <location>
        <begin position="319"/>
        <end position="349"/>
    </location>
</feature>
<feature type="compositionally biased region" description="Basic and acidic residues" evidence="3">
    <location>
        <begin position="325"/>
        <end position="339"/>
    </location>
</feature>
<comment type="caution">
    <text evidence="5">The sequence shown here is derived from an EMBL/GenBank/DDBJ whole genome shotgun (WGS) entry which is preliminary data.</text>
</comment>
<reference evidence="5 6" key="1">
    <citation type="submission" date="2016-04" db="EMBL/GenBank/DDBJ databases">
        <title>Multiple horizontal gene transfer events from other fungi enriched the ability of the initially mycotrophic fungus Trichoderma (Ascomycota) to feed on dead plant biomass.</title>
        <authorList>
            <person name="Atanasova L."/>
            <person name="Chenthamara K."/>
            <person name="Zhang J."/>
            <person name="Grujic M."/>
            <person name="Henrissat B."/>
            <person name="Kuo A."/>
            <person name="Aertz A."/>
            <person name="Salamov A."/>
            <person name="Lipzen A."/>
            <person name="Labutti K."/>
            <person name="Barry K."/>
            <person name="Miao Y."/>
            <person name="Rahimi M.J."/>
            <person name="Shen Q."/>
            <person name="Grigoriev I.V."/>
            <person name="Kubicek C.P."/>
            <person name="Druzhinina I.S."/>
        </authorList>
    </citation>
    <scope>NUCLEOTIDE SEQUENCE [LARGE SCALE GENOMIC DNA]</scope>
    <source>
        <strain evidence="5 6">NJAU 4742</strain>
    </source>
</reference>
<feature type="domain" description="C2H2-type" evidence="4">
    <location>
        <begin position="65"/>
        <end position="89"/>
    </location>
</feature>
<dbReference type="PROSITE" id="PS50157">
    <property type="entry name" value="ZINC_FINGER_C2H2_2"/>
    <property type="match status" value="1"/>
</dbReference>
<dbReference type="PROSITE" id="PS00028">
    <property type="entry name" value="ZINC_FINGER_C2H2_1"/>
    <property type="match status" value="1"/>
</dbReference>
<proteinExistence type="predicted"/>
<dbReference type="EMBL" id="LVVK01000006">
    <property type="protein sequence ID" value="OPB44956.1"/>
    <property type="molecule type" value="Genomic_DNA"/>
</dbReference>
<feature type="coiled-coil region" evidence="2">
    <location>
        <begin position="397"/>
        <end position="431"/>
    </location>
</feature>
<keyword evidence="1" id="KW-0862">Zinc</keyword>
<keyword evidence="1" id="KW-0863">Zinc-finger</keyword>
<evidence type="ECO:0000313" key="5">
    <source>
        <dbReference type="EMBL" id="OPB44956.1"/>
    </source>
</evidence>
<protein>
    <submittedName>
        <fullName evidence="5">C2H2 transcriptional regulator</fullName>
    </submittedName>
</protein>
<organism evidence="5 6">
    <name type="scientific">Trichoderma guizhouense</name>
    <dbReference type="NCBI Taxonomy" id="1491466"/>
    <lineage>
        <taxon>Eukaryota</taxon>
        <taxon>Fungi</taxon>
        <taxon>Dikarya</taxon>
        <taxon>Ascomycota</taxon>
        <taxon>Pezizomycotina</taxon>
        <taxon>Sordariomycetes</taxon>
        <taxon>Hypocreomycetidae</taxon>
        <taxon>Hypocreales</taxon>
        <taxon>Hypocreaceae</taxon>
        <taxon>Trichoderma</taxon>
    </lineage>
</organism>
<dbReference type="Gene3D" id="3.30.160.60">
    <property type="entry name" value="Classic Zinc Finger"/>
    <property type="match status" value="1"/>
</dbReference>
<sequence>MEIPNNEPIDLRVELPPTGYVVDKPALEGEGDQPFSCPHPSCDGFTFETIEECRIHEDDWHNPPYFCSECDSTFAARPALKRHFKASGHFNWICLEESCDMRGTLFLSQSEFVIHALNTPGHEHLFPEEPLSSPVSAKKINYAEVVNLMEGETTDECLSEEDGEMCMEPSCRRYQQVFYTESEFTRHKESHNHVNAIKYSEFLRESGKSIVDIMAEQEAAREFRCTVEGCPKYGEKLKTSQSFHGHIATDQHLHPRPPTDPTSPTSEIRLGFAQISLECDEPECPKFQHSFFNKGNHTKHTKSVAHCKAVEYGNWKRSLGSSSARDQENTRIQTPEKQKPAGIALPPSTPEIWTRSLFTPISPPATGSTYAQPTQFVTPTKRPVQDIALMTPPSWREENLRKRNRELEEELERMKEKMDRMRAAYQEQISSLFQTLGETRDRNGR</sequence>
<dbReference type="OrthoDB" id="4868114at2759"/>
<evidence type="ECO:0000256" key="3">
    <source>
        <dbReference type="SAM" id="MobiDB-lite"/>
    </source>
</evidence>
<gene>
    <name evidence="5" type="ORF">A0O28_0090940</name>
</gene>
<evidence type="ECO:0000256" key="1">
    <source>
        <dbReference type="PROSITE-ProRule" id="PRU00042"/>
    </source>
</evidence>
<evidence type="ECO:0000259" key="4">
    <source>
        <dbReference type="PROSITE" id="PS50157"/>
    </source>
</evidence>
<evidence type="ECO:0000313" key="6">
    <source>
        <dbReference type="Proteomes" id="UP000191004"/>
    </source>
</evidence>
<accession>A0A1T3CV76</accession>
<dbReference type="Proteomes" id="UP000191004">
    <property type="component" value="Unassembled WGS sequence"/>
</dbReference>
<dbReference type="SMART" id="SM00355">
    <property type="entry name" value="ZnF_C2H2"/>
    <property type="match status" value="5"/>
</dbReference>
<keyword evidence="6" id="KW-1185">Reference proteome</keyword>
<evidence type="ECO:0000256" key="2">
    <source>
        <dbReference type="SAM" id="Coils"/>
    </source>
</evidence>